<feature type="domain" description="CUB" evidence="3">
    <location>
        <begin position="1"/>
        <end position="76"/>
    </location>
</feature>
<reference evidence="4" key="1">
    <citation type="submission" date="2019-03" db="EMBL/GenBank/DDBJ databases">
        <title>Improved annotation for the trematode Fasciola hepatica.</title>
        <authorList>
            <person name="Choi Y.-J."/>
            <person name="Martin J."/>
            <person name="Mitreva M."/>
        </authorList>
    </citation>
    <scope>NUCLEOTIDE SEQUENCE [LARGE SCALE GENOMIC DNA]</scope>
</reference>
<keyword evidence="1" id="KW-1015">Disulfide bond</keyword>
<evidence type="ECO:0000259" key="3">
    <source>
        <dbReference type="PROSITE" id="PS01180"/>
    </source>
</evidence>
<dbReference type="PROSITE" id="PS01180">
    <property type="entry name" value="CUB"/>
    <property type="match status" value="1"/>
</dbReference>
<dbReference type="EMBL" id="JXXN02009962">
    <property type="protein sequence ID" value="THD18568.1"/>
    <property type="molecule type" value="Genomic_DNA"/>
</dbReference>
<sequence>MTFSFKSLNIPNKDNCGSDFVKILNENDKEIARRCGTTTSSANVTAAGNALRLILKVKTDPVNSSFKGFIYHEISKPNHKTSTSAPIQTTEVSTKAETSNYVFTIFSKSIWSY</sequence>
<comment type="caution">
    <text evidence="2">Lacks conserved residue(s) required for the propagation of feature annotation.</text>
</comment>
<dbReference type="Pfam" id="PF00431">
    <property type="entry name" value="CUB"/>
    <property type="match status" value="1"/>
</dbReference>
<gene>
    <name evidence="4" type="ORF">D915_010849</name>
</gene>
<dbReference type="InterPro" id="IPR035914">
    <property type="entry name" value="Sperma_CUB_dom_sf"/>
</dbReference>
<dbReference type="SUPFAM" id="SSF49854">
    <property type="entry name" value="Spermadhesin, CUB domain"/>
    <property type="match status" value="1"/>
</dbReference>
<accession>A0A4E0R8W3</accession>
<proteinExistence type="predicted"/>
<evidence type="ECO:0000313" key="4">
    <source>
        <dbReference type="EMBL" id="THD18568.1"/>
    </source>
</evidence>
<evidence type="ECO:0000256" key="1">
    <source>
        <dbReference type="ARBA" id="ARBA00023157"/>
    </source>
</evidence>
<dbReference type="AlphaFoldDB" id="A0A4E0R8W3"/>
<evidence type="ECO:0000256" key="2">
    <source>
        <dbReference type="PROSITE-ProRule" id="PRU00059"/>
    </source>
</evidence>
<comment type="caution">
    <text evidence="4">The sequence shown here is derived from an EMBL/GenBank/DDBJ whole genome shotgun (WGS) entry which is preliminary data.</text>
</comment>
<organism evidence="4 5">
    <name type="scientific">Fasciola hepatica</name>
    <name type="common">Liver fluke</name>
    <dbReference type="NCBI Taxonomy" id="6192"/>
    <lineage>
        <taxon>Eukaryota</taxon>
        <taxon>Metazoa</taxon>
        <taxon>Spiralia</taxon>
        <taxon>Lophotrochozoa</taxon>
        <taxon>Platyhelminthes</taxon>
        <taxon>Trematoda</taxon>
        <taxon>Digenea</taxon>
        <taxon>Plagiorchiida</taxon>
        <taxon>Echinostomata</taxon>
        <taxon>Echinostomatoidea</taxon>
        <taxon>Fasciolidae</taxon>
        <taxon>Fasciola</taxon>
    </lineage>
</organism>
<dbReference type="Proteomes" id="UP000230066">
    <property type="component" value="Unassembled WGS sequence"/>
</dbReference>
<dbReference type="InterPro" id="IPR000859">
    <property type="entry name" value="CUB_dom"/>
</dbReference>
<dbReference type="Gene3D" id="2.60.120.290">
    <property type="entry name" value="Spermadhesin, CUB domain"/>
    <property type="match status" value="1"/>
</dbReference>
<protein>
    <recommendedName>
        <fullName evidence="3">CUB domain-containing protein</fullName>
    </recommendedName>
</protein>
<name>A0A4E0R8W3_FASHE</name>
<keyword evidence="5" id="KW-1185">Reference proteome</keyword>
<evidence type="ECO:0000313" key="5">
    <source>
        <dbReference type="Proteomes" id="UP000230066"/>
    </source>
</evidence>